<accession>A0A3L7E3C3</accession>
<dbReference type="SUPFAM" id="SSF52096">
    <property type="entry name" value="ClpP/crotonase"/>
    <property type="match status" value="1"/>
</dbReference>
<dbReference type="OrthoDB" id="9807606at2"/>
<evidence type="ECO:0000256" key="2">
    <source>
        <dbReference type="ARBA" id="ARBA00005254"/>
    </source>
</evidence>
<sequence>MSDLVTIDIQDHVAHVRLNRPEKMNALSMAMFEAITAAGREVAGDRNVRAAVLSGEGRAFCAGLDLENFANSDPNDDFFGAGRGGFWPNFYQLPAYAWKSVPVPVICALHGVAYGGGLQIALGADIRIAHPDTRVSLMEIKWGLVPDMSASQTLRDLVRLDVAKELTFTGRVVEGSEAADLGLVTRLADDPLAAALDMAAGIAGRNPDAITHGKYLLDNSWHGDHLAGLRLEERLQDRTMGKPNQLESVMAGMEGRSGNYTPRHIATFEDLDNL</sequence>
<dbReference type="Pfam" id="PF00378">
    <property type="entry name" value="ECH_1"/>
    <property type="match status" value="1"/>
</dbReference>
<dbReference type="InterPro" id="IPR001753">
    <property type="entry name" value="Enoyl-CoA_hydra/iso"/>
</dbReference>
<organism evidence="6 7">
    <name type="scientific">Seongchinamella sediminis</name>
    <dbReference type="NCBI Taxonomy" id="2283635"/>
    <lineage>
        <taxon>Bacteria</taxon>
        <taxon>Pseudomonadati</taxon>
        <taxon>Pseudomonadota</taxon>
        <taxon>Gammaproteobacteria</taxon>
        <taxon>Cellvibrionales</taxon>
        <taxon>Halieaceae</taxon>
        <taxon>Seongchinamella</taxon>
    </lineage>
</organism>
<dbReference type="GO" id="GO:0016853">
    <property type="term" value="F:isomerase activity"/>
    <property type="evidence" value="ECO:0007669"/>
    <property type="project" value="UniProtKB-KW"/>
</dbReference>
<reference evidence="6 7" key="1">
    <citation type="submission" date="2018-07" db="EMBL/GenBank/DDBJ databases">
        <title>Halioglobus sp. genome submission.</title>
        <authorList>
            <person name="Ye M.-Q."/>
            <person name="Du Z.-J."/>
        </authorList>
    </citation>
    <scope>NUCLEOTIDE SEQUENCE [LARGE SCALE GENOMIC DNA]</scope>
    <source>
        <strain evidence="6 7">U0301</strain>
    </source>
</reference>
<comment type="pathway">
    <text evidence="1">Lipid metabolism; fatty acid beta-oxidation.</text>
</comment>
<dbReference type="RefSeq" id="WP_117953098.1">
    <property type="nucleotide sequence ID" value="NZ_QRAN01000004.1"/>
</dbReference>
<comment type="similarity">
    <text evidence="2">Belongs to the enoyl-CoA hydratase/isomerase family.</text>
</comment>
<evidence type="ECO:0000313" key="7">
    <source>
        <dbReference type="Proteomes" id="UP000265509"/>
    </source>
</evidence>
<dbReference type="InterPro" id="IPR045002">
    <property type="entry name" value="Ech1-like"/>
</dbReference>
<dbReference type="GO" id="GO:0006635">
    <property type="term" value="P:fatty acid beta-oxidation"/>
    <property type="evidence" value="ECO:0007669"/>
    <property type="project" value="UniProtKB-UniPathway"/>
</dbReference>
<dbReference type="Gene3D" id="1.10.12.10">
    <property type="entry name" value="Lyase 2-enoyl-coa Hydratase, Chain A, domain 2"/>
    <property type="match status" value="1"/>
</dbReference>
<dbReference type="AlphaFoldDB" id="A0A3L7E3C3"/>
<dbReference type="InterPro" id="IPR014748">
    <property type="entry name" value="Enoyl-CoA_hydra_C"/>
</dbReference>
<evidence type="ECO:0000256" key="5">
    <source>
        <dbReference type="ARBA" id="ARBA00023235"/>
    </source>
</evidence>
<comment type="caution">
    <text evidence="6">The sequence shown here is derived from an EMBL/GenBank/DDBJ whole genome shotgun (WGS) entry which is preliminary data.</text>
</comment>
<dbReference type="PANTHER" id="PTHR43149">
    <property type="entry name" value="ENOYL-COA HYDRATASE"/>
    <property type="match status" value="1"/>
</dbReference>
<keyword evidence="4" id="KW-0443">Lipid metabolism</keyword>
<proteinExistence type="inferred from homology"/>
<keyword evidence="5" id="KW-0413">Isomerase</keyword>
<evidence type="ECO:0000256" key="3">
    <source>
        <dbReference type="ARBA" id="ARBA00022832"/>
    </source>
</evidence>
<evidence type="ECO:0000256" key="1">
    <source>
        <dbReference type="ARBA" id="ARBA00005005"/>
    </source>
</evidence>
<protein>
    <submittedName>
        <fullName evidence="6">Crotonase/enoyl-CoA hydratase family protein</fullName>
    </submittedName>
</protein>
<name>A0A3L7E3C3_9GAMM</name>
<keyword evidence="3" id="KW-0276">Fatty acid metabolism</keyword>
<evidence type="ECO:0000313" key="6">
    <source>
        <dbReference type="EMBL" id="RLQ22792.1"/>
    </source>
</evidence>
<dbReference type="CDD" id="cd06558">
    <property type="entry name" value="crotonase-like"/>
    <property type="match status" value="1"/>
</dbReference>
<dbReference type="EMBL" id="QRAN01000004">
    <property type="protein sequence ID" value="RLQ22792.1"/>
    <property type="molecule type" value="Genomic_DNA"/>
</dbReference>
<dbReference type="Gene3D" id="3.90.226.10">
    <property type="entry name" value="2-enoyl-CoA Hydratase, Chain A, domain 1"/>
    <property type="match status" value="1"/>
</dbReference>
<dbReference type="Proteomes" id="UP000265509">
    <property type="component" value="Unassembled WGS sequence"/>
</dbReference>
<dbReference type="InterPro" id="IPR029045">
    <property type="entry name" value="ClpP/crotonase-like_dom_sf"/>
</dbReference>
<evidence type="ECO:0000256" key="4">
    <source>
        <dbReference type="ARBA" id="ARBA00023098"/>
    </source>
</evidence>
<keyword evidence="7" id="KW-1185">Reference proteome</keyword>
<dbReference type="UniPathway" id="UPA00659"/>
<dbReference type="NCBIfam" id="NF005699">
    <property type="entry name" value="PRK07509.1"/>
    <property type="match status" value="1"/>
</dbReference>
<gene>
    <name evidence="6" type="ORF">DWB85_04920</name>
</gene>
<dbReference type="PANTHER" id="PTHR43149:SF1">
    <property type="entry name" value="DELTA(3,5)-DELTA(2,4)-DIENOYL-COA ISOMERASE, MITOCHONDRIAL"/>
    <property type="match status" value="1"/>
</dbReference>